<reference evidence="3" key="1">
    <citation type="journal article" date="2019" name="Curr. Biol.">
        <title>Genome Sequence of Striga asiatica Provides Insight into the Evolution of Plant Parasitism.</title>
        <authorList>
            <person name="Yoshida S."/>
            <person name="Kim S."/>
            <person name="Wafula E.K."/>
            <person name="Tanskanen J."/>
            <person name="Kim Y.M."/>
            <person name="Honaas L."/>
            <person name="Yang Z."/>
            <person name="Spallek T."/>
            <person name="Conn C.E."/>
            <person name="Ichihashi Y."/>
            <person name="Cheong K."/>
            <person name="Cui S."/>
            <person name="Der J.P."/>
            <person name="Gundlach H."/>
            <person name="Jiao Y."/>
            <person name="Hori C."/>
            <person name="Ishida J.K."/>
            <person name="Kasahara H."/>
            <person name="Kiba T."/>
            <person name="Kim M.S."/>
            <person name="Koo N."/>
            <person name="Laohavisit A."/>
            <person name="Lee Y.H."/>
            <person name="Lumba S."/>
            <person name="McCourt P."/>
            <person name="Mortimer J.C."/>
            <person name="Mutuku J.M."/>
            <person name="Nomura T."/>
            <person name="Sasaki-Sekimoto Y."/>
            <person name="Seto Y."/>
            <person name="Wang Y."/>
            <person name="Wakatake T."/>
            <person name="Sakakibara H."/>
            <person name="Demura T."/>
            <person name="Yamaguchi S."/>
            <person name="Yoneyama K."/>
            <person name="Manabe R.I."/>
            <person name="Nelson D.C."/>
            <person name="Schulman A.H."/>
            <person name="Timko M.P."/>
            <person name="dePamphilis C.W."/>
            <person name="Choi D."/>
            <person name="Shirasu K."/>
        </authorList>
    </citation>
    <scope>NUCLEOTIDE SEQUENCE [LARGE SCALE GENOMIC DNA]</scope>
    <source>
        <strain evidence="3">cv. UVA1</strain>
    </source>
</reference>
<dbReference type="InterPro" id="IPR036047">
    <property type="entry name" value="F-box-like_dom_sf"/>
</dbReference>
<dbReference type="EMBL" id="BKCP01010515">
    <property type="protein sequence ID" value="GER53301.1"/>
    <property type="molecule type" value="Genomic_DNA"/>
</dbReference>
<keyword evidence="3" id="KW-1185">Reference proteome</keyword>
<dbReference type="PANTHER" id="PTHR31900:SF34">
    <property type="entry name" value="EMB|CAB62440.1-RELATED"/>
    <property type="match status" value="1"/>
</dbReference>
<name>A0A5A7RAH3_STRAF</name>
<dbReference type="Gene3D" id="3.80.10.10">
    <property type="entry name" value="Ribonuclease Inhibitor"/>
    <property type="match status" value="2"/>
</dbReference>
<dbReference type="InterPro" id="IPR006566">
    <property type="entry name" value="FBD"/>
</dbReference>
<feature type="domain" description="FBD" evidence="1">
    <location>
        <begin position="364"/>
        <end position="435"/>
    </location>
</feature>
<dbReference type="SUPFAM" id="SSF81383">
    <property type="entry name" value="F-box domain"/>
    <property type="match status" value="2"/>
</dbReference>
<dbReference type="InterPro" id="IPR055411">
    <property type="entry name" value="LRR_FXL15/At3g58940/PEG3-like"/>
</dbReference>
<dbReference type="InterPro" id="IPR032675">
    <property type="entry name" value="LRR_dom_sf"/>
</dbReference>
<dbReference type="SMART" id="SM00579">
    <property type="entry name" value="FBD"/>
    <property type="match status" value="2"/>
</dbReference>
<dbReference type="Proteomes" id="UP000325081">
    <property type="component" value="Unassembled WGS sequence"/>
</dbReference>
<accession>A0A5A7RAH3</accession>
<protein>
    <submittedName>
        <fullName evidence="2">F-box/RNI-like/FBD-like domains-containing protein</fullName>
    </submittedName>
</protein>
<evidence type="ECO:0000313" key="2">
    <source>
        <dbReference type="EMBL" id="GER53301.1"/>
    </source>
</evidence>
<dbReference type="AlphaFoldDB" id="A0A5A7RAH3"/>
<dbReference type="Pfam" id="PF00646">
    <property type="entry name" value="F-box"/>
    <property type="match status" value="2"/>
</dbReference>
<evidence type="ECO:0000313" key="3">
    <source>
        <dbReference type="Proteomes" id="UP000325081"/>
    </source>
</evidence>
<feature type="domain" description="FBD" evidence="1">
    <location>
        <begin position="738"/>
        <end position="809"/>
    </location>
</feature>
<dbReference type="Pfam" id="PF24758">
    <property type="entry name" value="LRR_At5g56370"/>
    <property type="match status" value="1"/>
</dbReference>
<sequence length="822" mass="94804">MAKTEESIDRLSALPNDVVTQILARLPTKLSVSTSVLARGWTSLWAHVPNLDLYGHASRSRVRMTLGDTTGGVPCRQMLQSINASLLNRPYDYHHVRDEDEIHKLIWSAFACDLLSINIDMYEFNQVPYYPPRFTCETLVQLRLHATGNLRSSDTENLYFPSLKKLELSHFFYDSDALPRFLSGCPVLVELTLSCVPITDFLIDDEPPICHISSPTLERFTLIPGFSDNPGLYNSPNLRINFPALKYLTMGKSTHEVIFTSQLPSLIEADVNFRGRSRWNIPELAEFIDCLSNVKCFRLLHIRRTKIVDDHAFFKFDNLTRLEIQEHGHPQFMMKILESADNLEILSIFDARLTCWEEPGRVPMCLFLRLRFLRISSDVYGRHDREMMSYVLRNAKVLEKMEIRFMGRRKTKLKEPIDRLSALPNDVVTQILARLPTKLSVSTSVLARGWTSLWAHVPNLDLYGHASSSRVRMTFRDTNGGTPSRHMLQSINASLLNSAYDCPVFVENSAHDYHALDEVHKLIRSAFACDLLSIDIDMYEFNMEPYYPLQFTCETLVQLRLHATGNLGSSDTENLYFPSLKKLELSDQICHISSPTLERFTLVPLVCHTPSLQIKFPTLKYLTMGKATHKVIFTSQLPSLIEADVSFGGRSGWNSPELAEFLDCLSNVKCFRLLDSYWTKIVDDHAVFKFDNLTRLEIQPHGHSQFMMKILESTDNLEILSIFDARLTYWEEPRRIPTCFLLRLRTLRMSSDVYGRHDRDMMSYFLRHAKVVEKVEIRFMGCRKTKLSAIEQMLLCDAERRYEKQLLYSEGEPKAWELVFIN</sequence>
<dbReference type="InterPro" id="IPR001810">
    <property type="entry name" value="F-box_dom"/>
</dbReference>
<gene>
    <name evidence="2" type="ORF">STAS_30810</name>
</gene>
<proteinExistence type="predicted"/>
<organism evidence="2 3">
    <name type="scientific">Striga asiatica</name>
    <name type="common">Asiatic witchweed</name>
    <name type="synonym">Buchnera asiatica</name>
    <dbReference type="NCBI Taxonomy" id="4170"/>
    <lineage>
        <taxon>Eukaryota</taxon>
        <taxon>Viridiplantae</taxon>
        <taxon>Streptophyta</taxon>
        <taxon>Embryophyta</taxon>
        <taxon>Tracheophyta</taxon>
        <taxon>Spermatophyta</taxon>
        <taxon>Magnoliopsida</taxon>
        <taxon>eudicotyledons</taxon>
        <taxon>Gunneridae</taxon>
        <taxon>Pentapetalae</taxon>
        <taxon>asterids</taxon>
        <taxon>lamiids</taxon>
        <taxon>Lamiales</taxon>
        <taxon>Orobanchaceae</taxon>
        <taxon>Buchnereae</taxon>
        <taxon>Striga</taxon>
    </lineage>
</organism>
<dbReference type="Pfam" id="PF08387">
    <property type="entry name" value="FBD"/>
    <property type="match status" value="1"/>
</dbReference>
<comment type="caution">
    <text evidence="2">The sequence shown here is derived from an EMBL/GenBank/DDBJ whole genome shotgun (WGS) entry which is preliminary data.</text>
</comment>
<dbReference type="InterPro" id="IPR050232">
    <property type="entry name" value="FBL13/AtMIF1-like"/>
</dbReference>
<dbReference type="PANTHER" id="PTHR31900">
    <property type="entry name" value="F-BOX/RNI SUPERFAMILY PROTEIN-RELATED"/>
    <property type="match status" value="1"/>
</dbReference>
<evidence type="ECO:0000259" key="1">
    <source>
        <dbReference type="SMART" id="SM00579"/>
    </source>
</evidence>
<dbReference type="SUPFAM" id="SSF52058">
    <property type="entry name" value="L domain-like"/>
    <property type="match status" value="2"/>
</dbReference>
<dbReference type="OrthoDB" id="612216at2759"/>